<gene>
    <name evidence="1" type="ORF">S03H2_22699</name>
</gene>
<organism evidence="1">
    <name type="scientific">marine sediment metagenome</name>
    <dbReference type="NCBI Taxonomy" id="412755"/>
    <lineage>
        <taxon>unclassified sequences</taxon>
        <taxon>metagenomes</taxon>
        <taxon>ecological metagenomes</taxon>
    </lineage>
</organism>
<protein>
    <submittedName>
        <fullName evidence="1">Uncharacterized protein</fullName>
    </submittedName>
</protein>
<reference evidence="1" key="1">
    <citation type="journal article" date="2014" name="Front. Microbiol.">
        <title>High frequency of phylogenetically diverse reductive dehalogenase-homologous genes in deep subseafloor sedimentary metagenomes.</title>
        <authorList>
            <person name="Kawai M."/>
            <person name="Futagami T."/>
            <person name="Toyoda A."/>
            <person name="Takaki Y."/>
            <person name="Nishi S."/>
            <person name="Hori S."/>
            <person name="Arai W."/>
            <person name="Tsubouchi T."/>
            <person name="Morono Y."/>
            <person name="Uchiyama I."/>
            <person name="Ito T."/>
            <person name="Fujiyama A."/>
            <person name="Inagaki F."/>
            <person name="Takami H."/>
        </authorList>
    </citation>
    <scope>NUCLEOTIDE SEQUENCE</scope>
    <source>
        <strain evidence="1">Expedition CK06-06</strain>
    </source>
</reference>
<dbReference type="AlphaFoldDB" id="X1GC05"/>
<feature type="non-terminal residue" evidence="1">
    <location>
        <position position="1"/>
    </location>
</feature>
<comment type="caution">
    <text evidence="1">The sequence shown here is derived from an EMBL/GenBank/DDBJ whole genome shotgun (WGS) entry which is preliminary data.</text>
</comment>
<sequence length="82" mass="9164">VDSGDNLHVVWYGMDEATFDKIWYVKYDGSWGTPIVISTAAGMENYTQQSTVIAVGSTTDLHVIWEGKACIGYRLSPFQRLC</sequence>
<proteinExistence type="predicted"/>
<name>X1GC05_9ZZZZ</name>
<accession>X1GC05</accession>
<evidence type="ECO:0000313" key="1">
    <source>
        <dbReference type="EMBL" id="GAH39114.1"/>
    </source>
</evidence>
<dbReference type="SUPFAM" id="SSF89372">
    <property type="entry name" value="Fucose-specific lectin"/>
    <property type="match status" value="1"/>
</dbReference>
<dbReference type="EMBL" id="BARU01012270">
    <property type="protein sequence ID" value="GAH39114.1"/>
    <property type="molecule type" value="Genomic_DNA"/>
</dbReference>